<sequence>MLTATQVKMVREFYSLTQKQLAKEIGVSDTLIVLVEKGDRKLTRRLAEKIVDFLKLTEQKITAIEKCFIYVEDQRQQILAY</sequence>
<accession>A0ABS2PJ03</accession>
<protein>
    <submittedName>
        <fullName evidence="2">DNA-binding XRE family transcriptional regulator</fullName>
    </submittedName>
</protein>
<dbReference type="Gene3D" id="1.10.260.40">
    <property type="entry name" value="lambda repressor-like DNA-binding domains"/>
    <property type="match status" value="1"/>
</dbReference>
<dbReference type="EMBL" id="JAFBEC010000019">
    <property type="protein sequence ID" value="MBM7634941.1"/>
    <property type="molecule type" value="Genomic_DNA"/>
</dbReference>
<gene>
    <name evidence="2" type="ORF">JOD17_004068</name>
</gene>
<evidence type="ECO:0000313" key="3">
    <source>
        <dbReference type="Proteomes" id="UP000741863"/>
    </source>
</evidence>
<proteinExistence type="predicted"/>
<dbReference type="InterPro" id="IPR001387">
    <property type="entry name" value="Cro/C1-type_HTH"/>
</dbReference>
<dbReference type="Proteomes" id="UP000741863">
    <property type="component" value="Unassembled WGS sequence"/>
</dbReference>
<dbReference type="InterPro" id="IPR010982">
    <property type="entry name" value="Lambda_DNA-bd_dom_sf"/>
</dbReference>
<dbReference type="CDD" id="cd00093">
    <property type="entry name" value="HTH_XRE"/>
    <property type="match status" value="1"/>
</dbReference>
<keyword evidence="2" id="KW-0238">DNA-binding</keyword>
<comment type="caution">
    <text evidence="2">The sequence shown here is derived from an EMBL/GenBank/DDBJ whole genome shotgun (WGS) entry which is preliminary data.</text>
</comment>
<dbReference type="SMART" id="SM00530">
    <property type="entry name" value="HTH_XRE"/>
    <property type="match status" value="1"/>
</dbReference>
<dbReference type="SUPFAM" id="SSF47413">
    <property type="entry name" value="lambda repressor-like DNA-binding domains"/>
    <property type="match status" value="1"/>
</dbReference>
<dbReference type="RefSeq" id="WP_204699687.1">
    <property type="nucleotide sequence ID" value="NZ_JAFBEC010000019.1"/>
</dbReference>
<feature type="domain" description="HTH cro/C1-type" evidence="1">
    <location>
        <begin position="7"/>
        <end position="61"/>
    </location>
</feature>
<evidence type="ECO:0000259" key="1">
    <source>
        <dbReference type="PROSITE" id="PS50943"/>
    </source>
</evidence>
<evidence type="ECO:0000313" key="2">
    <source>
        <dbReference type="EMBL" id="MBM7634941.1"/>
    </source>
</evidence>
<reference evidence="2 3" key="1">
    <citation type="submission" date="2021-01" db="EMBL/GenBank/DDBJ databases">
        <title>Genomic Encyclopedia of Type Strains, Phase IV (KMG-IV): sequencing the most valuable type-strain genomes for metagenomic binning, comparative biology and taxonomic classification.</title>
        <authorList>
            <person name="Goeker M."/>
        </authorList>
    </citation>
    <scope>NUCLEOTIDE SEQUENCE [LARGE SCALE GENOMIC DNA]</scope>
    <source>
        <strain evidence="2 3">DSM 25540</strain>
    </source>
</reference>
<dbReference type="PROSITE" id="PS50943">
    <property type="entry name" value="HTH_CROC1"/>
    <property type="match status" value="1"/>
</dbReference>
<keyword evidence="3" id="KW-1185">Reference proteome</keyword>
<dbReference type="Pfam" id="PF01381">
    <property type="entry name" value="HTH_3"/>
    <property type="match status" value="1"/>
</dbReference>
<dbReference type="GO" id="GO:0003677">
    <property type="term" value="F:DNA binding"/>
    <property type="evidence" value="ECO:0007669"/>
    <property type="project" value="UniProtKB-KW"/>
</dbReference>
<name>A0ABS2PJ03_9BACL</name>
<organism evidence="2 3">
    <name type="scientific">Geomicrobium sediminis</name>
    <dbReference type="NCBI Taxonomy" id="1347788"/>
    <lineage>
        <taxon>Bacteria</taxon>
        <taxon>Bacillati</taxon>
        <taxon>Bacillota</taxon>
        <taxon>Bacilli</taxon>
        <taxon>Bacillales</taxon>
        <taxon>Geomicrobium</taxon>
    </lineage>
</organism>